<reference evidence="2" key="1">
    <citation type="journal article" date="2019" name="Int. J. Syst. Evol. Microbiol.">
        <title>The Global Catalogue of Microorganisms (GCM) 10K type strain sequencing project: providing services to taxonomists for standard genome sequencing and annotation.</title>
        <authorList>
            <consortium name="The Broad Institute Genomics Platform"/>
            <consortium name="The Broad Institute Genome Sequencing Center for Infectious Disease"/>
            <person name="Wu L."/>
            <person name="Ma J."/>
        </authorList>
    </citation>
    <scope>NUCLEOTIDE SEQUENCE [LARGE SCALE GENOMIC DNA]</scope>
    <source>
        <strain evidence="2">CGMCC 1.15103</strain>
    </source>
</reference>
<accession>A0ABQ1MW69</accession>
<dbReference type="Proteomes" id="UP000602004">
    <property type="component" value="Unassembled WGS sequence"/>
</dbReference>
<evidence type="ECO:0000313" key="1">
    <source>
        <dbReference type="EMBL" id="GGC48163.1"/>
    </source>
</evidence>
<gene>
    <name evidence="1" type="ORF">GCM10011400_39310</name>
</gene>
<organism evidence="1 2">
    <name type="scientific">Paraburkholderia caffeinilytica</name>
    <dbReference type="NCBI Taxonomy" id="1761016"/>
    <lineage>
        <taxon>Bacteria</taxon>
        <taxon>Pseudomonadati</taxon>
        <taxon>Pseudomonadota</taxon>
        <taxon>Betaproteobacteria</taxon>
        <taxon>Burkholderiales</taxon>
        <taxon>Burkholderiaceae</taxon>
        <taxon>Paraburkholderia</taxon>
    </lineage>
</organism>
<evidence type="ECO:0000313" key="2">
    <source>
        <dbReference type="Proteomes" id="UP000602004"/>
    </source>
</evidence>
<sequence length="84" mass="9247">MSPTAALESVRRAGAIGQKPSLTVCSLAPQPQRPVRQCSPCFVAEGAAKRKRLFTRAARKETALYFRSAIMPILLEVAPYDFRP</sequence>
<keyword evidence="2" id="KW-1185">Reference proteome</keyword>
<proteinExistence type="predicted"/>
<name>A0ABQ1MW69_9BURK</name>
<comment type="caution">
    <text evidence="1">The sequence shown here is derived from an EMBL/GenBank/DDBJ whole genome shotgun (WGS) entry which is preliminary data.</text>
</comment>
<protein>
    <submittedName>
        <fullName evidence="1">Uncharacterized protein</fullName>
    </submittedName>
</protein>
<dbReference type="EMBL" id="BMHL01000006">
    <property type="protein sequence ID" value="GGC48163.1"/>
    <property type="molecule type" value="Genomic_DNA"/>
</dbReference>